<dbReference type="GO" id="GO:0003677">
    <property type="term" value="F:DNA binding"/>
    <property type="evidence" value="ECO:0007669"/>
    <property type="project" value="UniProtKB-KW"/>
</dbReference>
<reference evidence="5 6" key="1">
    <citation type="journal article" date="2020" name="Arch. Microbiol.">
        <title>Bradyrhizobium uaiense sp. nov., a new highly efficient cowpea symbiont.</title>
        <authorList>
            <person name="Cabral Michel D."/>
            <person name="Azarias Guimaraes A."/>
            <person name="Martins da Costa E."/>
            <person name="Soares de Carvalho T."/>
            <person name="Balsanelli E."/>
            <person name="Willems A."/>
            <person name="Maltempi de Souza E."/>
            <person name="de Souza Moreira F.M."/>
        </authorList>
    </citation>
    <scope>NUCLEOTIDE SEQUENCE [LARGE SCALE GENOMIC DNA]</scope>
    <source>
        <strain evidence="5 6">UFLA 03-164</strain>
    </source>
</reference>
<protein>
    <submittedName>
        <fullName evidence="5">FadR family transcriptional regulator</fullName>
    </submittedName>
</protein>
<gene>
    <name evidence="5" type="ORF">FNJ47_43385</name>
</gene>
<dbReference type="PRINTS" id="PR00035">
    <property type="entry name" value="HTHGNTR"/>
</dbReference>
<dbReference type="PROSITE" id="PS50949">
    <property type="entry name" value="HTH_GNTR"/>
    <property type="match status" value="1"/>
</dbReference>
<dbReference type="SUPFAM" id="SSF48008">
    <property type="entry name" value="GntR ligand-binding domain-like"/>
    <property type="match status" value="1"/>
</dbReference>
<organism evidence="5 6">
    <name type="scientific">Bradyrhizobium uaiense</name>
    <dbReference type="NCBI Taxonomy" id="2594946"/>
    <lineage>
        <taxon>Bacteria</taxon>
        <taxon>Pseudomonadati</taxon>
        <taxon>Pseudomonadota</taxon>
        <taxon>Alphaproteobacteria</taxon>
        <taxon>Hyphomicrobiales</taxon>
        <taxon>Nitrobacteraceae</taxon>
        <taxon>Bradyrhizobium</taxon>
    </lineage>
</organism>
<dbReference type="Gene3D" id="1.10.10.10">
    <property type="entry name" value="Winged helix-like DNA-binding domain superfamily/Winged helix DNA-binding domain"/>
    <property type="match status" value="1"/>
</dbReference>
<dbReference type="Pfam" id="PF07729">
    <property type="entry name" value="FCD"/>
    <property type="match status" value="1"/>
</dbReference>
<dbReference type="CDD" id="cd07377">
    <property type="entry name" value="WHTH_GntR"/>
    <property type="match status" value="1"/>
</dbReference>
<keyword evidence="2" id="KW-0238">DNA-binding</keyword>
<evidence type="ECO:0000313" key="6">
    <source>
        <dbReference type="Proteomes" id="UP000468531"/>
    </source>
</evidence>
<dbReference type="InterPro" id="IPR036388">
    <property type="entry name" value="WH-like_DNA-bd_sf"/>
</dbReference>
<keyword evidence="3" id="KW-0804">Transcription</keyword>
<dbReference type="PANTHER" id="PTHR43537">
    <property type="entry name" value="TRANSCRIPTIONAL REGULATOR, GNTR FAMILY"/>
    <property type="match status" value="1"/>
</dbReference>
<dbReference type="AlphaFoldDB" id="A0A6P1BVT8"/>
<dbReference type="InterPro" id="IPR008920">
    <property type="entry name" value="TF_FadR/GntR_C"/>
</dbReference>
<dbReference type="InterPro" id="IPR011711">
    <property type="entry name" value="GntR_C"/>
</dbReference>
<dbReference type="EMBL" id="VKHP01000346">
    <property type="protein sequence ID" value="NEV02375.1"/>
    <property type="molecule type" value="Genomic_DNA"/>
</dbReference>
<sequence length="298" mass="33283">MFSLPSCPGCAPGRTTLWGDRPLPSRSDLIYDHKMDKSALASLDPSRRASIKRKRSDAVADLIRSHIFQAGLQPNDRLPQESELIEMFGCSRSTIREALKSLEVQGLVQNTTGPGGGARVAPVSINRIVGLLSNYFYFQSISTAQIYQIRRLIEPELAFSVVGHLTLAHFAALDKAIEVQEHHPGGDADWEHHRHAEIDFHDILIEACPNPLLGLMCRFINEAIRHLIGKLGVQEFASSFTCDNIEFHKRLMAAFRSGNAARARRVMLDHVLSAEAVVVPPEDRRMDLPVFHQPLRLD</sequence>
<dbReference type="Gene3D" id="1.20.120.530">
    <property type="entry name" value="GntR ligand-binding domain-like"/>
    <property type="match status" value="1"/>
</dbReference>
<evidence type="ECO:0000259" key="4">
    <source>
        <dbReference type="PROSITE" id="PS50949"/>
    </source>
</evidence>
<accession>A0A6P1BVT8</accession>
<keyword evidence="1" id="KW-0805">Transcription regulation</keyword>
<dbReference type="Proteomes" id="UP000468531">
    <property type="component" value="Unassembled WGS sequence"/>
</dbReference>
<dbReference type="PANTHER" id="PTHR43537:SF5">
    <property type="entry name" value="UXU OPERON TRANSCRIPTIONAL REGULATOR"/>
    <property type="match status" value="1"/>
</dbReference>
<evidence type="ECO:0000256" key="3">
    <source>
        <dbReference type="ARBA" id="ARBA00023163"/>
    </source>
</evidence>
<proteinExistence type="predicted"/>
<dbReference type="InterPro" id="IPR000524">
    <property type="entry name" value="Tscrpt_reg_HTH_GntR"/>
</dbReference>
<dbReference type="SMART" id="SM00345">
    <property type="entry name" value="HTH_GNTR"/>
    <property type="match status" value="1"/>
</dbReference>
<dbReference type="GO" id="GO:0003700">
    <property type="term" value="F:DNA-binding transcription factor activity"/>
    <property type="evidence" value="ECO:0007669"/>
    <property type="project" value="InterPro"/>
</dbReference>
<dbReference type="SUPFAM" id="SSF46785">
    <property type="entry name" value="Winged helix' DNA-binding domain"/>
    <property type="match status" value="1"/>
</dbReference>
<feature type="domain" description="HTH gntR-type" evidence="4">
    <location>
        <begin position="53"/>
        <end position="123"/>
    </location>
</feature>
<comment type="caution">
    <text evidence="5">The sequence shown here is derived from an EMBL/GenBank/DDBJ whole genome shotgun (WGS) entry which is preliminary data.</text>
</comment>
<dbReference type="Pfam" id="PF00392">
    <property type="entry name" value="GntR"/>
    <property type="match status" value="1"/>
</dbReference>
<name>A0A6P1BVT8_9BRAD</name>
<dbReference type="InterPro" id="IPR036390">
    <property type="entry name" value="WH_DNA-bd_sf"/>
</dbReference>
<evidence type="ECO:0000256" key="1">
    <source>
        <dbReference type="ARBA" id="ARBA00023015"/>
    </source>
</evidence>
<dbReference type="SMART" id="SM00895">
    <property type="entry name" value="FCD"/>
    <property type="match status" value="1"/>
</dbReference>
<keyword evidence="6" id="KW-1185">Reference proteome</keyword>
<evidence type="ECO:0000313" key="5">
    <source>
        <dbReference type="EMBL" id="NEV02375.1"/>
    </source>
</evidence>
<evidence type="ECO:0000256" key="2">
    <source>
        <dbReference type="ARBA" id="ARBA00023125"/>
    </source>
</evidence>